<dbReference type="InterPro" id="IPR013324">
    <property type="entry name" value="RNA_pol_sigma_r3/r4-like"/>
</dbReference>
<evidence type="ECO:0000256" key="2">
    <source>
        <dbReference type="ARBA" id="ARBA00023015"/>
    </source>
</evidence>
<dbReference type="InterPro" id="IPR051054">
    <property type="entry name" value="SorC_transcr_regulators"/>
</dbReference>
<dbReference type="Gene3D" id="1.10.10.60">
    <property type="entry name" value="Homeodomain-like"/>
    <property type="match status" value="1"/>
</dbReference>
<dbReference type="PANTHER" id="PTHR34294:SF1">
    <property type="entry name" value="TRANSCRIPTIONAL REGULATOR LSRR"/>
    <property type="match status" value="1"/>
</dbReference>
<keyword evidence="7" id="KW-1185">Reference proteome</keyword>
<sequence>MNPVSCARYPTMWNMLWGVSWLGVEWGKNVHMIDARDCLALDAAKLYYVTGLGQAQVAKELGISRPTVSKLLSHARDKGFVTISLNDPREVAGGYVEKLCARYGLADVRVVQSPAMGRGLTGELGNAGAALLEEVVKDGMTVGVSWGDTMLAVSEHLRTLPLVDVKVVQLKGGHSHTARNTNDMVTLTRFSRALNAEMMMLPLPVILDSKEAKELVVKDRHIASMLNLGAHCDVAVFTVGAVKSESLLLNLGYLSPSEQARLMEHAVGDVCSRFYDAQGEVADPDIDARTVGISLADLKKRPVRVLVAGGLEKAPAIEAALRTGVATHVVIDHATAQRVVEMA</sequence>
<proteinExistence type="inferred from homology"/>
<evidence type="ECO:0000259" key="5">
    <source>
        <dbReference type="Pfam" id="PF04198"/>
    </source>
</evidence>
<protein>
    <submittedName>
        <fullName evidence="6">Regulatory protein</fullName>
    </submittedName>
</protein>
<keyword evidence="3" id="KW-0238">DNA-binding</keyword>
<evidence type="ECO:0000256" key="1">
    <source>
        <dbReference type="ARBA" id="ARBA00010466"/>
    </source>
</evidence>
<evidence type="ECO:0000313" key="6">
    <source>
        <dbReference type="EMBL" id="CAE48772.1"/>
    </source>
</evidence>
<gene>
    <name evidence="6" type="ordered locus">DIP0267</name>
</gene>
<keyword evidence="2" id="KW-0805">Transcription regulation</keyword>
<evidence type="ECO:0000313" key="7">
    <source>
        <dbReference type="Proteomes" id="UP000002198"/>
    </source>
</evidence>
<dbReference type="PANTHER" id="PTHR34294">
    <property type="entry name" value="TRANSCRIPTIONAL REGULATOR-RELATED"/>
    <property type="match status" value="1"/>
</dbReference>
<feature type="domain" description="Sugar-binding" evidence="5">
    <location>
        <begin position="97"/>
        <end position="340"/>
    </location>
</feature>
<dbReference type="SMR" id="Q6NJX4"/>
<dbReference type="HOGENOM" id="CLU_054506_0_1_11"/>
<dbReference type="InterPro" id="IPR037171">
    <property type="entry name" value="NagB/RpiA_transferase-like"/>
</dbReference>
<evidence type="ECO:0000256" key="3">
    <source>
        <dbReference type="ARBA" id="ARBA00023125"/>
    </source>
</evidence>
<dbReference type="SUPFAM" id="SSF88659">
    <property type="entry name" value="Sigma3 and sigma4 domains of RNA polymerase sigma factors"/>
    <property type="match status" value="1"/>
</dbReference>
<organism evidence="6 7">
    <name type="scientific">Corynebacterium diphtheriae (strain ATCC 700971 / NCTC 13129 / Biotype gravis)</name>
    <dbReference type="NCBI Taxonomy" id="257309"/>
    <lineage>
        <taxon>Bacteria</taxon>
        <taxon>Bacillati</taxon>
        <taxon>Actinomycetota</taxon>
        <taxon>Actinomycetes</taxon>
        <taxon>Mycobacteriales</taxon>
        <taxon>Corynebacteriaceae</taxon>
        <taxon>Corynebacterium</taxon>
    </lineage>
</organism>
<dbReference type="GO" id="GO:0003677">
    <property type="term" value="F:DNA binding"/>
    <property type="evidence" value="ECO:0007669"/>
    <property type="project" value="UniProtKB-KW"/>
</dbReference>
<dbReference type="SUPFAM" id="SSF100950">
    <property type="entry name" value="NagB/RpiA/CoA transferase-like"/>
    <property type="match status" value="1"/>
</dbReference>
<keyword evidence="4" id="KW-0804">Transcription</keyword>
<comment type="similarity">
    <text evidence="1">Belongs to the SorC transcriptional regulatory family.</text>
</comment>
<reference evidence="6 7" key="1">
    <citation type="journal article" date="2003" name="Nucleic Acids Res.">
        <title>The complete genome sequence and analysis of Corynebacterium diphtheriae NCTC13129.</title>
        <authorList>
            <person name="Cerdeno-Tarraga A.M."/>
            <person name="Efstratiou A."/>
            <person name="Dover L.G."/>
            <person name="Holden M.T.G."/>
            <person name="Pallen M."/>
            <person name="Bentley S.D."/>
            <person name="Besra G.S."/>
            <person name="Churcher C."/>
            <person name="James K.D."/>
            <person name="De Zoysa A."/>
            <person name="Chillingworth T."/>
            <person name="Cronin A."/>
            <person name="Dowd L."/>
            <person name="Feltwell T."/>
            <person name="Hamlin N."/>
            <person name="Holroyd S."/>
            <person name="Jagels K."/>
            <person name="Moule S."/>
            <person name="Quail M.A."/>
            <person name="Rabbinowitsch E."/>
            <person name="Rutherford K."/>
            <person name="Thomson N.R."/>
            <person name="Unwin L."/>
            <person name="Whitehead S."/>
            <person name="Barrell B.G.Parkhill.J."/>
        </authorList>
    </citation>
    <scope>NUCLEOTIDE SEQUENCE [LARGE SCALE GENOMIC DNA]</scope>
    <source>
        <strain evidence="7">ATCC 700971 / NCTC 13129 / Biotype gravis</strain>
    </source>
</reference>
<dbReference type="AlphaFoldDB" id="Q6NJX4"/>
<dbReference type="Proteomes" id="UP000002198">
    <property type="component" value="Chromosome"/>
</dbReference>
<name>Q6NJX4_CORDI</name>
<dbReference type="GO" id="GO:0030246">
    <property type="term" value="F:carbohydrate binding"/>
    <property type="evidence" value="ECO:0007669"/>
    <property type="project" value="InterPro"/>
</dbReference>
<dbReference type="Pfam" id="PF04198">
    <property type="entry name" value="Sugar-bind"/>
    <property type="match status" value="1"/>
</dbReference>
<accession>Q6NJX4</accession>
<dbReference type="EMBL" id="BX248354">
    <property type="protein sequence ID" value="CAE48772.1"/>
    <property type="molecule type" value="Genomic_DNA"/>
</dbReference>
<evidence type="ECO:0000256" key="4">
    <source>
        <dbReference type="ARBA" id="ARBA00023163"/>
    </source>
</evidence>
<dbReference type="STRING" id="257309.DIP0267"/>
<dbReference type="InterPro" id="IPR007324">
    <property type="entry name" value="Sugar-bd_dom_put"/>
</dbReference>
<dbReference type="KEGG" id="cdi:DIP0267"/>
<dbReference type="Gene3D" id="3.40.50.1360">
    <property type="match status" value="1"/>
</dbReference>